<evidence type="ECO:0000256" key="1">
    <source>
        <dbReference type="ARBA" id="ARBA00000830"/>
    </source>
</evidence>
<dbReference type="InterPro" id="IPR006439">
    <property type="entry name" value="HAD-SF_hydro_IA"/>
</dbReference>
<dbReference type="PANTHER" id="PTHR43434">
    <property type="entry name" value="PHOSPHOGLYCOLATE PHOSPHATASE"/>
    <property type="match status" value="1"/>
</dbReference>
<keyword evidence="5" id="KW-0378">Hydrolase</keyword>
<evidence type="ECO:0000256" key="4">
    <source>
        <dbReference type="ARBA" id="ARBA00013078"/>
    </source>
</evidence>
<comment type="pathway">
    <text evidence="2">Organic acid metabolism; glycolate biosynthesis; glycolate from 2-phosphoglycolate: step 1/1.</text>
</comment>
<dbReference type="NCBIfam" id="TIGR01549">
    <property type="entry name" value="HAD-SF-IA-v1"/>
    <property type="match status" value="1"/>
</dbReference>
<dbReference type="NCBIfam" id="TIGR01509">
    <property type="entry name" value="HAD-SF-IA-v3"/>
    <property type="match status" value="1"/>
</dbReference>
<dbReference type="InterPro" id="IPR036412">
    <property type="entry name" value="HAD-like_sf"/>
</dbReference>
<dbReference type="SUPFAM" id="SSF56784">
    <property type="entry name" value="HAD-like"/>
    <property type="match status" value="1"/>
</dbReference>
<dbReference type="Gene3D" id="1.10.150.240">
    <property type="entry name" value="Putative phosphatase, domain 2"/>
    <property type="match status" value="1"/>
</dbReference>
<protein>
    <recommendedName>
        <fullName evidence="4">phosphoglycolate phosphatase</fullName>
        <ecNumber evidence="4">3.1.3.18</ecNumber>
    </recommendedName>
</protein>
<dbReference type="InterPro" id="IPR023214">
    <property type="entry name" value="HAD_sf"/>
</dbReference>
<dbReference type="GO" id="GO:0016787">
    <property type="term" value="F:hydrolase activity"/>
    <property type="evidence" value="ECO:0007669"/>
    <property type="project" value="UniProtKB-KW"/>
</dbReference>
<sequence>MIFDKDGTLFDFDATWAAWTKAMLQRELDGDADRIAAMADAMGFDLGSERFRNGSPVVAGTAGEIADIMLEFLPDADRDQLLHRMNTLAGDVAQVAAAPLRPLLADLRSRGLRLGVATNDAEAPALVHLDRAGIRAQFDFVAGYDSGHGGKPAPGQLHAFCDQTGLVPECCVMVGDSLHDLHAGQAAGMITIGVLTGPAPAEELAPFAAVVLPSIAAIPDWLDRR</sequence>
<dbReference type="PANTHER" id="PTHR43434:SF1">
    <property type="entry name" value="PHOSPHOGLYCOLATE PHOSPHATASE"/>
    <property type="match status" value="1"/>
</dbReference>
<dbReference type="CDD" id="cd01427">
    <property type="entry name" value="HAD_like"/>
    <property type="match status" value="1"/>
</dbReference>
<dbReference type="EC" id="3.1.3.18" evidence="4"/>
<dbReference type="Proteomes" id="UP001470809">
    <property type="component" value="Chromosome"/>
</dbReference>
<reference evidence="5" key="1">
    <citation type="submission" date="2024-08" db="EMBL/GenBank/DDBJ databases">
        <title>Phylogenomic analyses of a clade within the roseobacter group suggest taxonomic reassignments of species of the genera Aestuariivita, Citreicella, Loktanella, Nautella, Pelagibaca, Ruegeria, Thalassobius, Thiobacimonas and Tropicibacter, and the proposal o.</title>
        <authorList>
            <person name="Jeon C.O."/>
        </authorList>
    </citation>
    <scope>NUCLEOTIDE SEQUENCE</scope>
    <source>
        <strain evidence="5">SS1-5</strain>
    </source>
</reference>
<proteinExistence type="inferred from homology"/>
<dbReference type="Gene3D" id="3.40.50.1000">
    <property type="entry name" value="HAD superfamily/HAD-like"/>
    <property type="match status" value="1"/>
</dbReference>
<organism evidence="5 6">
    <name type="scientific">Yoonia rhodophyticola</name>
    <dbReference type="NCBI Taxonomy" id="3137370"/>
    <lineage>
        <taxon>Bacteria</taxon>
        <taxon>Pseudomonadati</taxon>
        <taxon>Pseudomonadota</taxon>
        <taxon>Alphaproteobacteria</taxon>
        <taxon>Rhodobacterales</taxon>
        <taxon>Paracoccaceae</taxon>
        <taxon>Yoonia</taxon>
    </lineage>
</organism>
<gene>
    <name evidence="5" type="ORF">AABB31_18710</name>
</gene>
<dbReference type="SFLD" id="SFLDG01129">
    <property type="entry name" value="C1.5:_HAD__Beta-PGM__Phosphata"/>
    <property type="match status" value="1"/>
</dbReference>
<name>A0ABZ3JCI1_9RHOB</name>
<evidence type="ECO:0000313" key="6">
    <source>
        <dbReference type="Proteomes" id="UP001470809"/>
    </source>
</evidence>
<evidence type="ECO:0000256" key="3">
    <source>
        <dbReference type="ARBA" id="ARBA00006171"/>
    </source>
</evidence>
<dbReference type="Pfam" id="PF00702">
    <property type="entry name" value="Hydrolase"/>
    <property type="match status" value="1"/>
</dbReference>
<comment type="similarity">
    <text evidence="3">Belongs to the HAD-like hydrolase superfamily. CbbY/CbbZ/Gph/YieH family.</text>
</comment>
<evidence type="ECO:0000256" key="2">
    <source>
        <dbReference type="ARBA" id="ARBA00004818"/>
    </source>
</evidence>
<evidence type="ECO:0000313" key="5">
    <source>
        <dbReference type="EMBL" id="XFU26564.1"/>
    </source>
</evidence>
<dbReference type="InterPro" id="IPR050155">
    <property type="entry name" value="HAD-like_hydrolase_sf"/>
</dbReference>
<dbReference type="InterPro" id="IPR023198">
    <property type="entry name" value="PGP-like_dom2"/>
</dbReference>
<accession>A0ABZ3JCI1</accession>
<keyword evidence="6" id="KW-1185">Reference proteome</keyword>
<dbReference type="SFLD" id="SFLDS00003">
    <property type="entry name" value="Haloacid_Dehalogenase"/>
    <property type="match status" value="1"/>
</dbReference>
<dbReference type="EMBL" id="CP151767">
    <property type="protein sequence ID" value="XFU26564.1"/>
    <property type="molecule type" value="Genomic_DNA"/>
</dbReference>
<comment type="catalytic activity">
    <reaction evidence="1">
        <text>2-phosphoglycolate + H2O = glycolate + phosphate</text>
        <dbReference type="Rhea" id="RHEA:14369"/>
        <dbReference type="ChEBI" id="CHEBI:15377"/>
        <dbReference type="ChEBI" id="CHEBI:29805"/>
        <dbReference type="ChEBI" id="CHEBI:43474"/>
        <dbReference type="ChEBI" id="CHEBI:58033"/>
        <dbReference type="EC" id="3.1.3.18"/>
    </reaction>
</comment>
<dbReference type="RefSeq" id="WP_373635277.1">
    <property type="nucleotide sequence ID" value="NZ_CP151767.2"/>
</dbReference>